<dbReference type="InterPro" id="IPR001760">
    <property type="entry name" value="Opsin"/>
</dbReference>
<evidence type="ECO:0000256" key="14">
    <source>
        <dbReference type="SAM" id="MobiDB-lite"/>
    </source>
</evidence>
<dbReference type="PROSITE" id="PS00238">
    <property type="entry name" value="OPSIN"/>
    <property type="match status" value="1"/>
</dbReference>
<dbReference type="GO" id="GO:0016020">
    <property type="term" value="C:membrane"/>
    <property type="evidence" value="ECO:0007669"/>
    <property type="project" value="UniProtKB-SubCell"/>
</dbReference>
<keyword evidence="8 13" id="KW-0297">G-protein coupled receptor</keyword>
<dbReference type="SUPFAM" id="SSF81321">
    <property type="entry name" value="Family A G protein-coupled receptor-like"/>
    <property type="match status" value="1"/>
</dbReference>
<name>A0ABD1KWM0_9TELE</name>
<keyword evidence="5 13" id="KW-0681">Retinal protein</keyword>
<keyword evidence="9 13" id="KW-0472">Membrane</keyword>
<dbReference type="GO" id="GO:0007602">
    <property type="term" value="P:phototransduction"/>
    <property type="evidence" value="ECO:0007669"/>
    <property type="project" value="UniProtKB-KW"/>
</dbReference>
<evidence type="ECO:0000256" key="6">
    <source>
        <dbReference type="ARBA" id="ARBA00022989"/>
    </source>
</evidence>
<proteinExistence type="inferred from homology"/>
<dbReference type="PRINTS" id="PR00237">
    <property type="entry name" value="GPCRRHODOPSN"/>
</dbReference>
<evidence type="ECO:0000256" key="5">
    <source>
        <dbReference type="ARBA" id="ARBA00022925"/>
    </source>
</evidence>
<comment type="caution">
    <text evidence="16">The sequence shown here is derived from an EMBL/GenBank/DDBJ whole genome shotgun (WGS) entry which is preliminary data.</text>
</comment>
<dbReference type="InterPro" id="IPR017452">
    <property type="entry name" value="GPCR_Rhodpsn_7TM"/>
</dbReference>
<accession>A0ABD1KWM0</accession>
<dbReference type="AlphaFoldDB" id="A0ABD1KWM0"/>
<evidence type="ECO:0000259" key="15">
    <source>
        <dbReference type="PROSITE" id="PS50262"/>
    </source>
</evidence>
<keyword evidence="4 13" id="KW-0812">Transmembrane</keyword>
<dbReference type="FunFam" id="1.20.1070.10:FF:000391">
    <property type="entry name" value="Parapinopsin b"/>
    <property type="match status" value="1"/>
</dbReference>
<feature type="region of interest" description="Disordered" evidence="14">
    <location>
        <begin position="408"/>
        <end position="450"/>
    </location>
</feature>
<dbReference type="GO" id="GO:0009881">
    <property type="term" value="F:photoreceptor activity"/>
    <property type="evidence" value="ECO:0007669"/>
    <property type="project" value="UniProtKB-KW"/>
</dbReference>
<dbReference type="Gene3D" id="1.20.1070.10">
    <property type="entry name" value="Rhodopsin 7-helix transmembrane proteins"/>
    <property type="match status" value="1"/>
</dbReference>
<keyword evidence="7 13" id="KW-0157">Chromophore</keyword>
<dbReference type="EMBL" id="JBHFQA010000001">
    <property type="protein sequence ID" value="KAL2103564.1"/>
    <property type="molecule type" value="Genomic_DNA"/>
</dbReference>
<evidence type="ECO:0000256" key="1">
    <source>
        <dbReference type="ARBA" id="ARBA00004141"/>
    </source>
</evidence>
<dbReference type="PROSITE" id="PS00237">
    <property type="entry name" value="G_PROTEIN_RECEP_F1_1"/>
    <property type="match status" value="1"/>
</dbReference>
<keyword evidence="12 13" id="KW-0807">Transducer</keyword>
<feature type="transmembrane region" description="Helical" evidence="13">
    <location>
        <begin position="194"/>
        <end position="223"/>
    </location>
</feature>
<dbReference type="Proteomes" id="UP001591681">
    <property type="component" value="Unassembled WGS sequence"/>
</dbReference>
<evidence type="ECO:0000256" key="13">
    <source>
        <dbReference type="RuleBase" id="RU004951"/>
    </source>
</evidence>
<evidence type="ECO:0000256" key="7">
    <source>
        <dbReference type="ARBA" id="ARBA00022991"/>
    </source>
</evidence>
<organism evidence="16 17">
    <name type="scientific">Coilia grayii</name>
    <name type="common">Gray's grenadier anchovy</name>
    <dbReference type="NCBI Taxonomy" id="363190"/>
    <lineage>
        <taxon>Eukaryota</taxon>
        <taxon>Metazoa</taxon>
        <taxon>Chordata</taxon>
        <taxon>Craniata</taxon>
        <taxon>Vertebrata</taxon>
        <taxon>Euteleostomi</taxon>
        <taxon>Actinopterygii</taxon>
        <taxon>Neopterygii</taxon>
        <taxon>Teleostei</taxon>
        <taxon>Clupei</taxon>
        <taxon>Clupeiformes</taxon>
        <taxon>Clupeoidei</taxon>
        <taxon>Engraulidae</taxon>
        <taxon>Coilinae</taxon>
        <taxon>Coilia</taxon>
    </lineage>
</organism>
<feature type="transmembrane region" description="Helical" evidence="13">
    <location>
        <begin position="244"/>
        <end position="264"/>
    </location>
</feature>
<dbReference type="InterPro" id="IPR027430">
    <property type="entry name" value="Retinal_BS"/>
</dbReference>
<dbReference type="InterPro" id="IPR000276">
    <property type="entry name" value="GPCR_Rhodpsn"/>
</dbReference>
<evidence type="ECO:0000256" key="2">
    <source>
        <dbReference type="ARBA" id="ARBA00022543"/>
    </source>
</evidence>
<evidence type="ECO:0000256" key="8">
    <source>
        <dbReference type="ARBA" id="ARBA00023040"/>
    </source>
</evidence>
<evidence type="ECO:0000313" key="17">
    <source>
        <dbReference type="Proteomes" id="UP001591681"/>
    </source>
</evidence>
<sequence>MAQENLSVSVQPEITSQVSVNVNDHILSRSGYTTLSAIIGIFSIAGVLLNVTVIVVTLRHRQLRQPLNYALVNLAVADLGCAMFGGLPTMVTNAMGYFSLGRVGCVLEGFAVAFFGIAGLCSVAVIAVDRYIVVCRPLGTVTFQTRHAVAGVAFSWVWSFVWNTPPLFGWGSYELEGVLTSCAPDWYSRDVGNMSYIVCYFLLCFAVPFSIILVSYSKLLWTLRQVAKLQMSEGGSTAKAEMQVARMVVIMVMAFLITWLPYASFALSVIFDPNLYIDPVIASVPMYLAKSSTIFNPIIYIFMNRQFRDCAVPFLLCGRNPWASETEAAEAETVVSSVSKSNKSSSKYPHCILTTVKRKMVYVSNGQVLDSRSQSPWRLSFLTDMFWSAVEFISLFFQTIVHPDLSRGGNSGSSRFRDGRDPPGYPGGRKRMGRINHGAGPNAPPMGGGG</sequence>
<evidence type="ECO:0000256" key="11">
    <source>
        <dbReference type="ARBA" id="ARBA00023170"/>
    </source>
</evidence>
<keyword evidence="3 13" id="KW-0716">Sensory transduction</keyword>
<gene>
    <name evidence="16" type="ORF">ACEWY4_000432</name>
</gene>
<dbReference type="InterPro" id="IPR050125">
    <property type="entry name" value="GPCR_opsins"/>
</dbReference>
<dbReference type="InterPro" id="IPR024491">
    <property type="entry name" value="Se_SelK/SelG"/>
</dbReference>
<feature type="transmembrane region" description="Helical" evidence="13">
    <location>
        <begin position="110"/>
        <end position="133"/>
    </location>
</feature>
<feature type="transmembrane region" description="Helical" evidence="13">
    <location>
        <begin position="70"/>
        <end position="90"/>
    </location>
</feature>
<evidence type="ECO:0000256" key="12">
    <source>
        <dbReference type="ARBA" id="ARBA00023224"/>
    </source>
</evidence>
<feature type="transmembrane region" description="Helical" evidence="13">
    <location>
        <begin position="37"/>
        <end position="58"/>
    </location>
</feature>
<comment type="similarity">
    <text evidence="13">Belongs to the G-protein coupled receptor 1 family. Opsin subfamily.</text>
</comment>
<evidence type="ECO:0000256" key="3">
    <source>
        <dbReference type="ARBA" id="ARBA00022606"/>
    </source>
</evidence>
<keyword evidence="6 13" id="KW-1133">Transmembrane helix</keyword>
<evidence type="ECO:0000256" key="9">
    <source>
        <dbReference type="ARBA" id="ARBA00023136"/>
    </source>
</evidence>
<dbReference type="PRINTS" id="PR00238">
    <property type="entry name" value="OPSIN"/>
</dbReference>
<protein>
    <recommendedName>
        <fullName evidence="15">G-protein coupled receptors family 1 profile domain-containing protein</fullName>
    </recommendedName>
</protein>
<evidence type="ECO:0000256" key="10">
    <source>
        <dbReference type="ARBA" id="ARBA00023157"/>
    </source>
</evidence>
<dbReference type="GO" id="GO:0004930">
    <property type="term" value="F:G protein-coupled receptor activity"/>
    <property type="evidence" value="ECO:0007669"/>
    <property type="project" value="UniProtKB-KW"/>
</dbReference>
<keyword evidence="2 13" id="KW-0600">Photoreceptor protein</keyword>
<reference evidence="16 17" key="1">
    <citation type="submission" date="2024-09" db="EMBL/GenBank/DDBJ databases">
        <title>A chromosome-level genome assembly of Gray's grenadier anchovy, Coilia grayii.</title>
        <authorList>
            <person name="Fu Z."/>
        </authorList>
    </citation>
    <scope>NUCLEOTIDE SEQUENCE [LARGE SCALE GENOMIC DNA]</scope>
    <source>
        <strain evidence="16">G4</strain>
        <tissue evidence="16">Muscle</tissue>
    </source>
</reference>
<feature type="transmembrane region" description="Helical" evidence="13">
    <location>
        <begin position="284"/>
        <end position="303"/>
    </location>
</feature>
<feature type="domain" description="G-protein coupled receptors family 1 profile" evidence="15">
    <location>
        <begin position="49"/>
        <end position="300"/>
    </location>
</feature>
<dbReference type="CDD" id="cd15075">
    <property type="entry name" value="7tmA_Parapinopsin"/>
    <property type="match status" value="1"/>
</dbReference>
<dbReference type="Pfam" id="PF00001">
    <property type="entry name" value="7tm_1"/>
    <property type="match status" value="1"/>
</dbReference>
<dbReference type="Pfam" id="PF10961">
    <property type="entry name" value="SelK_SelG"/>
    <property type="match status" value="1"/>
</dbReference>
<dbReference type="PROSITE" id="PS50262">
    <property type="entry name" value="G_PROTEIN_RECEP_F1_2"/>
    <property type="match status" value="1"/>
</dbReference>
<keyword evidence="10" id="KW-1015">Disulfide bond</keyword>
<evidence type="ECO:0000313" key="16">
    <source>
        <dbReference type="EMBL" id="KAL2103564.1"/>
    </source>
</evidence>
<keyword evidence="11 13" id="KW-0675">Receptor</keyword>
<feature type="transmembrane region" description="Helical" evidence="13">
    <location>
        <begin position="145"/>
        <end position="162"/>
    </location>
</feature>
<evidence type="ECO:0000256" key="4">
    <source>
        <dbReference type="ARBA" id="ARBA00022692"/>
    </source>
</evidence>
<dbReference type="PANTHER" id="PTHR24240">
    <property type="entry name" value="OPSIN"/>
    <property type="match status" value="1"/>
</dbReference>
<keyword evidence="17" id="KW-1185">Reference proteome</keyword>
<comment type="subcellular location">
    <subcellularLocation>
        <location evidence="1 13">Membrane</location>
        <topology evidence="1 13">Multi-pass membrane protein</topology>
    </subcellularLocation>
</comment>